<comment type="similarity">
    <text evidence="2">Belongs to the NSA1 family.</text>
</comment>
<evidence type="ECO:0000256" key="5">
    <source>
        <dbReference type="SAM" id="MobiDB-lite"/>
    </source>
</evidence>
<dbReference type="OrthoDB" id="18388at2759"/>
<feature type="compositionally biased region" description="Acidic residues" evidence="5">
    <location>
        <begin position="372"/>
        <end position="395"/>
    </location>
</feature>
<dbReference type="PANTHER" id="PTHR16038:SF4">
    <property type="entry name" value="WD REPEAT-CONTAINING PROTEIN 74"/>
    <property type="match status" value="1"/>
</dbReference>
<proteinExistence type="inferred from homology"/>
<comment type="function">
    <text evidence="1">Involved in the biogenesis of the 60S ribosomal subunit.</text>
</comment>
<comment type="caution">
    <text evidence="6">The sequence shown here is derived from an EMBL/GenBank/DDBJ whole genome shotgun (WGS) entry which is preliminary data.</text>
</comment>
<feature type="region of interest" description="Disordered" evidence="5">
    <location>
        <begin position="371"/>
        <end position="408"/>
    </location>
</feature>
<dbReference type="PANTHER" id="PTHR16038">
    <property type="entry name" value="NOP SEVEN ASSOCIATED PROTEIN 1"/>
    <property type="match status" value="1"/>
</dbReference>
<organism evidence="6 7">
    <name type="scientific">Ephemerocybe angulata</name>
    <dbReference type="NCBI Taxonomy" id="980116"/>
    <lineage>
        <taxon>Eukaryota</taxon>
        <taxon>Fungi</taxon>
        <taxon>Dikarya</taxon>
        <taxon>Basidiomycota</taxon>
        <taxon>Agaricomycotina</taxon>
        <taxon>Agaricomycetes</taxon>
        <taxon>Agaricomycetidae</taxon>
        <taxon>Agaricales</taxon>
        <taxon>Agaricineae</taxon>
        <taxon>Psathyrellaceae</taxon>
        <taxon>Ephemerocybe</taxon>
    </lineage>
</organism>
<evidence type="ECO:0000313" key="6">
    <source>
        <dbReference type="EMBL" id="KAF5315589.1"/>
    </source>
</evidence>
<dbReference type="Gene3D" id="2.130.10.10">
    <property type="entry name" value="YVTN repeat-like/Quinoprotein amine dehydrogenase"/>
    <property type="match status" value="1"/>
</dbReference>
<evidence type="ECO:0000256" key="4">
    <source>
        <dbReference type="ARBA" id="ARBA00014234"/>
    </source>
</evidence>
<dbReference type="InterPro" id="IPR037379">
    <property type="entry name" value="WDR74/Nsa1"/>
</dbReference>
<dbReference type="AlphaFoldDB" id="A0A8H5B2P0"/>
<evidence type="ECO:0000256" key="1">
    <source>
        <dbReference type="ARBA" id="ARBA00002889"/>
    </source>
</evidence>
<gene>
    <name evidence="6" type="ORF">D9611_004652</name>
</gene>
<dbReference type="InterPro" id="IPR015943">
    <property type="entry name" value="WD40/YVTN_repeat-like_dom_sf"/>
</dbReference>
<dbReference type="GO" id="GO:0005730">
    <property type="term" value="C:nucleolus"/>
    <property type="evidence" value="ECO:0007669"/>
    <property type="project" value="InterPro"/>
</dbReference>
<evidence type="ECO:0000256" key="2">
    <source>
        <dbReference type="ARBA" id="ARBA00007861"/>
    </source>
</evidence>
<dbReference type="InterPro" id="IPR036322">
    <property type="entry name" value="WD40_repeat_dom_sf"/>
</dbReference>
<sequence length="408" mass="44515">MSRFIFGDDLGNIKVLRYLPDAASPEENASIKTVHSEATSENRTAIQRISTCLIGRDNDTLLATASSNASLALHTLSEEDELKTVCNWTEKRLKDNYFVGLTASTSAVWSCTSNGALRRATFSTESSSITQEDKGSLPTRLRDWKLSSDAKNFAYGGEEVDLSVWDAELAFRAQPTAEASNASGKKRRRADTLFHGEVWRAKNLPNDSLSLRQPVRITSLSFLPNSGSGHSLVTGTLGNDVRRYDTRAARRPVADWKVGKVGGIKTLQAGLNEHELFVSDQGTNLYAVDLRNGQILYGYPGIAGAVTAIAVSPTTIASTSLDRYVRTHTIIPPAGIVGTRLDTKGAVSSKTYTNCIPTCIVWDGIHAKAAEAEEDEEDDVWDEIEEVSDGEDSDNSEAPRKKRRNLKS</sequence>
<comment type="subunit">
    <text evidence="3">Component of the pre-66S ribosomal particle.</text>
</comment>
<keyword evidence="7" id="KW-1185">Reference proteome</keyword>
<dbReference type="SUPFAM" id="SSF50978">
    <property type="entry name" value="WD40 repeat-like"/>
    <property type="match status" value="1"/>
</dbReference>
<evidence type="ECO:0000256" key="3">
    <source>
        <dbReference type="ARBA" id="ARBA00011187"/>
    </source>
</evidence>
<name>A0A8H5B2P0_9AGAR</name>
<dbReference type="Proteomes" id="UP000541558">
    <property type="component" value="Unassembled WGS sequence"/>
</dbReference>
<protein>
    <recommendedName>
        <fullName evidence="4">Ribosome biogenesis protein NSA1</fullName>
    </recommendedName>
</protein>
<accession>A0A8H5B2P0</accession>
<dbReference type="EMBL" id="JAACJK010000220">
    <property type="protein sequence ID" value="KAF5315589.1"/>
    <property type="molecule type" value="Genomic_DNA"/>
</dbReference>
<dbReference type="GO" id="GO:0042273">
    <property type="term" value="P:ribosomal large subunit biogenesis"/>
    <property type="evidence" value="ECO:0007669"/>
    <property type="project" value="InterPro"/>
</dbReference>
<evidence type="ECO:0000313" key="7">
    <source>
        <dbReference type="Proteomes" id="UP000541558"/>
    </source>
</evidence>
<dbReference type="GO" id="GO:0030687">
    <property type="term" value="C:preribosome, large subunit precursor"/>
    <property type="evidence" value="ECO:0007669"/>
    <property type="project" value="TreeGrafter"/>
</dbReference>
<reference evidence="6 7" key="1">
    <citation type="journal article" date="2020" name="ISME J.">
        <title>Uncovering the hidden diversity of litter-decomposition mechanisms in mushroom-forming fungi.</title>
        <authorList>
            <person name="Floudas D."/>
            <person name="Bentzer J."/>
            <person name="Ahren D."/>
            <person name="Johansson T."/>
            <person name="Persson P."/>
            <person name="Tunlid A."/>
        </authorList>
    </citation>
    <scope>NUCLEOTIDE SEQUENCE [LARGE SCALE GENOMIC DNA]</scope>
    <source>
        <strain evidence="6 7">CBS 175.51</strain>
    </source>
</reference>